<dbReference type="InterPro" id="IPR006674">
    <property type="entry name" value="HD_domain"/>
</dbReference>
<evidence type="ECO:0000313" key="4">
    <source>
        <dbReference type="Proteomes" id="UP001626536"/>
    </source>
</evidence>
<keyword evidence="4" id="KW-1185">Reference proteome</keyword>
<name>A0ABZ0HU63_9HYPH</name>
<protein>
    <recommendedName>
        <fullName evidence="2">HD domain-containing protein</fullName>
    </recommendedName>
</protein>
<feature type="region of interest" description="Disordered" evidence="1">
    <location>
        <begin position="1"/>
        <end position="24"/>
    </location>
</feature>
<dbReference type="Proteomes" id="UP001626536">
    <property type="component" value="Chromosome"/>
</dbReference>
<dbReference type="EMBL" id="CP136862">
    <property type="protein sequence ID" value="WOJ90098.1"/>
    <property type="molecule type" value="Genomic_DNA"/>
</dbReference>
<reference evidence="3 4" key="1">
    <citation type="submission" date="2023-10" db="EMBL/GenBank/DDBJ databases">
        <title>Novel methanotroph of the genus Methylocapsa from a subarctic wetland.</title>
        <authorList>
            <person name="Belova S.E."/>
            <person name="Oshkin I.Y."/>
            <person name="Miroshnikov K."/>
            <person name="Dedysh S.N."/>
        </authorList>
    </citation>
    <scope>NUCLEOTIDE SEQUENCE [LARGE SCALE GENOMIC DNA]</scope>
    <source>
        <strain evidence="3 4">RX1</strain>
    </source>
</reference>
<feature type="domain" description="HD" evidence="2">
    <location>
        <begin position="89"/>
        <end position="151"/>
    </location>
</feature>
<evidence type="ECO:0000313" key="3">
    <source>
        <dbReference type="EMBL" id="WOJ90098.1"/>
    </source>
</evidence>
<accession>A0ABZ0HU63</accession>
<dbReference type="Pfam" id="PF01966">
    <property type="entry name" value="HD"/>
    <property type="match status" value="1"/>
</dbReference>
<dbReference type="RefSeq" id="WP_407339545.1">
    <property type="nucleotide sequence ID" value="NZ_CP136862.1"/>
</dbReference>
<sequence length="257" mass="29068">MDDRPKAASGSAETLPMAEPDPSGERIVVKSALASLGTPEHFTKYDSIVPTSQLGDRKVMMGDDPALPKMSAAPNLFEFFEKRLHPHTVNHMLQSAHLALTSGVDEKGVLACLLHDIAVAGLISGDHGYWGAQLIEPYVDEEVAWAVRYHQALRFFPDPSVGYDYPQVYIDLFGEDYRPEPYIYAAYDYARNHKWYGRARMITVNDLYSFAPNSTVKLDDFTDIIGRHFRQPKEGLGFDNSPTAHMWRTMIWPRNFL</sequence>
<dbReference type="SUPFAM" id="SSF109604">
    <property type="entry name" value="HD-domain/PDEase-like"/>
    <property type="match status" value="1"/>
</dbReference>
<evidence type="ECO:0000259" key="2">
    <source>
        <dbReference type="Pfam" id="PF01966"/>
    </source>
</evidence>
<proteinExistence type="predicted"/>
<organism evidence="3 4">
    <name type="scientific">Methylocapsa polymorpha</name>
    <dbReference type="NCBI Taxonomy" id="3080828"/>
    <lineage>
        <taxon>Bacteria</taxon>
        <taxon>Pseudomonadati</taxon>
        <taxon>Pseudomonadota</taxon>
        <taxon>Alphaproteobacteria</taxon>
        <taxon>Hyphomicrobiales</taxon>
        <taxon>Beijerinckiaceae</taxon>
        <taxon>Methylocapsa</taxon>
    </lineage>
</organism>
<gene>
    <name evidence="3" type="ORF">RZS28_01985</name>
</gene>
<dbReference type="Gene3D" id="1.10.3210.10">
    <property type="entry name" value="Hypothetical protein af1432"/>
    <property type="match status" value="1"/>
</dbReference>
<evidence type="ECO:0000256" key="1">
    <source>
        <dbReference type="SAM" id="MobiDB-lite"/>
    </source>
</evidence>